<evidence type="ECO:0000313" key="3">
    <source>
        <dbReference type="Proteomes" id="UP000184241"/>
    </source>
</evidence>
<reference evidence="2 3" key="1">
    <citation type="submission" date="2016-11" db="EMBL/GenBank/DDBJ databases">
        <authorList>
            <person name="Jaros S."/>
            <person name="Januszkiewicz K."/>
            <person name="Wedrychowicz H."/>
        </authorList>
    </citation>
    <scope>NUCLEOTIDE SEQUENCE [LARGE SCALE GENOMIC DNA]</scope>
    <source>
        <strain evidence="2 3">DSM 6191</strain>
    </source>
</reference>
<feature type="transmembrane region" description="Helical" evidence="1">
    <location>
        <begin position="204"/>
        <end position="224"/>
    </location>
</feature>
<dbReference type="RefSeq" id="WP_073017739.1">
    <property type="nucleotide sequence ID" value="NZ_FQXU01000004.1"/>
</dbReference>
<organism evidence="2 3">
    <name type="scientific">Clostridium intestinale DSM 6191</name>
    <dbReference type="NCBI Taxonomy" id="1121320"/>
    <lineage>
        <taxon>Bacteria</taxon>
        <taxon>Bacillati</taxon>
        <taxon>Bacillota</taxon>
        <taxon>Clostridia</taxon>
        <taxon>Eubacteriales</taxon>
        <taxon>Clostridiaceae</taxon>
        <taxon>Clostridium</taxon>
    </lineage>
</organism>
<feature type="transmembrane region" description="Helical" evidence="1">
    <location>
        <begin position="82"/>
        <end position="106"/>
    </location>
</feature>
<keyword evidence="1" id="KW-1133">Transmembrane helix</keyword>
<name>A0A1M5WSH4_9CLOT</name>
<sequence length="232" mass="27351">MFELEKALNQWKTKLYKSDSFCESDILELEEHLIDEFNSLMNTTKLSEEEAFLVSCSRIGSVDLLSEEFEKVNLRSIWFRKIFMFFCGYILISFLQKFILLFSILLTVNFSKIQLLKNIKLEHSNFIISTVITLVLLLIMFTSKFTFITKLHNKFSKLFYNNKWIFIFCVLMIALLSSFSSIFYTPALLNHISIEDYGRISYGSNMFIVIWTILIILSTSFLYLKERNRVAT</sequence>
<keyword evidence="1" id="KW-0812">Transmembrane</keyword>
<accession>A0A1M5WSH4</accession>
<keyword evidence="1" id="KW-0472">Membrane</keyword>
<dbReference type="AlphaFoldDB" id="A0A1M5WSH4"/>
<evidence type="ECO:0000313" key="2">
    <source>
        <dbReference type="EMBL" id="SHH90401.1"/>
    </source>
</evidence>
<dbReference type="Proteomes" id="UP000184241">
    <property type="component" value="Unassembled WGS sequence"/>
</dbReference>
<protein>
    <submittedName>
        <fullName evidence="2">Uncharacterized protein</fullName>
    </submittedName>
</protein>
<evidence type="ECO:0000256" key="1">
    <source>
        <dbReference type="SAM" id="Phobius"/>
    </source>
</evidence>
<proteinExistence type="predicted"/>
<gene>
    <name evidence="2" type="ORF">SAMN02745941_01229</name>
</gene>
<feature type="transmembrane region" description="Helical" evidence="1">
    <location>
        <begin position="164"/>
        <end position="184"/>
    </location>
</feature>
<feature type="transmembrane region" description="Helical" evidence="1">
    <location>
        <begin position="126"/>
        <end position="143"/>
    </location>
</feature>
<dbReference type="EMBL" id="FQXU01000004">
    <property type="protein sequence ID" value="SHH90401.1"/>
    <property type="molecule type" value="Genomic_DNA"/>
</dbReference>